<evidence type="ECO:0000256" key="1">
    <source>
        <dbReference type="SAM" id="MobiDB-lite"/>
    </source>
</evidence>
<gene>
    <name evidence="3" type="ORF">G4B88_011003</name>
</gene>
<comment type="caution">
    <text evidence="3">The sequence shown here is derived from an EMBL/GenBank/DDBJ whole genome shotgun (WGS) entry which is preliminary data.</text>
</comment>
<dbReference type="GO" id="GO:0004523">
    <property type="term" value="F:RNA-DNA hybrid ribonuclease activity"/>
    <property type="evidence" value="ECO:0007669"/>
    <property type="project" value="InterPro"/>
</dbReference>
<dbReference type="PANTHER" id="PTHR47074">
    <property type="entry name" value="BNAC02G40300D PROTEIN"/>
    <property type="match status" value="1"/>
</dbReference>
<evidence type="ECO:0000313" key="4">
    <source>
        <dbReference type="Proteomes" id="UP000583929"/>
    </source>
</evidence>
<dbReference type="EMBL" id="JAATIQ010000040">
    <property type="protein sequence ID" value="KAF4395539.1"/>
    <property type="molecule type" value="Genomic_DNA"/>
</dbReference>
<dbReference type="AlphaFoldDB" id="A0A7J6HLI8"/>
<evidence type="ECO:0000259" key="2">
    <source>
        <dbReference type="Pfam" id="PF13456"/>
    </source>
</evidence>
<feature type="region of interest" description="Disordered" evidence="1">
    <location>
        <begin position="98"/>
        <end position="128"/>
    </location>
</feature>
<dbReference type="PANTHER" id="PTHR47074:SF48">
    <property type="entry name" value="POLYNUCLEOTIDYL TRANSFERASE, RIBONUCLEASE H-LIKE SUPERFAMILY PROTEIN"/>
    <property type="match status" value="1"/>
</dbReference>
<reference evidence="3 4" key="1">
    <citation type="journal article" date="2020" name="bioRxiv">
        <title>Sequence and annotation of 42 cannabis genomes reveals extensive copy number variation in cannabinoid synthesis and pathogen resistance genes.</title>
        <authorList>
            <person name="Mckernan K.J."/>
            <person name="Helbert Y."/>
            <person name="Kane L.T."/>
            <person name="Ebling H."/>
            <person name="Zhang L."/>
            <person name="Liu B."/>
            <person name="Eaton Z."/>
            <person name="Mclaughlin S."/>
            <person name="Kingan S."/>
            <person name="Baybayan P."/>
            <person name="Concepcion G."/>
            <person name="Jordan M."/>
            <person name="Riva A."/>
            <person name="Barbazuk W."/>
            <person name="Harkins T."/>
        </authorList>
    </citation>
    <scope>NUCLEOTIDE SEQUENCE [LARGE SCALE GENOMIC DNA]</scope>
    <source>
        <strain evidence="4">cv. Jamaican Lion 4</strain>
        <tissue evidence="3">Leaf</tissue>
    </source>
</reference>
<dbReference type="InterPro" id="IPR052929">
    <property type="entry name" value="RNase_H-like_EbsB-rel"/>
</dbReference>
<sequence length="227" mass="24585">MHAFYYIIENVDNRSISSQIFDSLFSSTAPIFVESILVSSSPSMEGVEHTEPIDPEVECLGSISSIPCSRFGEGVGVSGETASFESVTLVIPPQRKSKHKQPTTVKLREKTSWKADQNRVKDREKTGWKAPPEGHCTINCDDALNKGRPGGSLGVIIQVSVGLLVAVGARYFCGCFTVLLAEGLAIQMGLELAQTLNIRNFAVASNSQTFINHLKATVVPCANWGVR</sequence>
<dbReference type="InterPro" id="IPR002156">
    <property type="entry name" value="RNaseH_domain"/>
</dbReference>
<keyword evidence="4" id="KW-1185">Reference proteome</keyword>
<dbReference type="Proteomes" id="UP000583929">
    <property type="component" value="Unassembled WGS sequence"/>
</dbReference>
<protein>
    <recommendedName>
        <fullName evidence="2">RNase H type-1 domain-containing protein</fullName>
    </recommendedName>
</protein>
<accession>A0A7J6HLI8</accession>
<dbReference type="GO" id="GO:0003676">
    <property type="term" value="F:nucleic acid binding"/>
    <property type="evidence" value="ECO:0007669"/>
    <property type="project" value="InterPro"/>
</dbReference>
<dbReference type="Pfam" id="PF13456">
    <property type="entry name" value="RVT_3"/>
    <property type="match status" value="1"/>
</dbReference>
<feature type="compositionally biased region" description="Basic and acidic residues" evidence="1">
    <location>
        <begin position="106"/>
        <end position="127"/>
    </location>
</feature>
<organism evidence="3 4">
    <name type="scientific">Cannabis sativa</name>
    <name type="common">Hemp</name>
    <name type="synonym">Marijuana</name>
    <dbReference type="NCBI Taxonomy" id="3483"/>
    <lineage>
        <taxon>Eukaryota</taxon>
        <taxon>Viridiplantae</taxon>
        <taxon>Streptophyta</taxon>
        <taxon>Embryophyta</taxon>
        <taxon>Tracheophyta</taxon>
        <taxon>Spermatophyta</taxon>
        <taxon>Magnoliopsida</taxon>
        <taxon>eudicotyledons</taxon>
        <taxon>Gunneridae</taxon>
        <taxon>Pentapetalae</taxon>
        <taxon>rosids</taxon>
        <taxon>fabids</taxon>
        <taxon>Rosales</taxon>
        <taxon>Cannabaceae</taxon>
        <taxon>Cannabis</taxon>
    </lineage>
</organism>
<name>A0A7J6HLI8_CANSA</name>
<feature type="domain" description="RNase H type-1" evidence="2">
    <location>
        <begin position="139"/>
        <end position="215"/>
    </location>
</feature>
<evidence type="ECO:0000313" key="3">
    <source>
        <dbReference type="EMBL" id="KAF4395539.1"/>
    </source>
</evidence>
<proteinExistence type="predicted"/>